<evidence type="ECO:0000313" key="3">
    <source>
        <dbReference type="Proteomes" id="UP000018936"/>
    </source>
</evidence>
<accession>V8NCY6</accession>
<dbReference type="Proteomes" id="UP000018936">
    <property type="component" value="Unassembled WGS sequence"/>
</dbReference>
<feature type="compositionally biased region" description="Basic and acidic residues" evidence="1">
    <location>
        <begin position="1"/>
        <end position="19"/>
    </location>
</feature>
<gene>
    <name evidence="2" type="ORF">L345_14823</name>
</gene>
<evidence type="ECO:0000256" key="1">
    <source>
        <dbReference type="SAM" id="MobiDB-lite"/>
    </source>
</evidence>
<feature type="region of interest" description="Disordered" evidence="1">
    <location>
        <begin position="1"/>
        <end position="23"/>
    </location>
</feature>
<dbReference type="EMBL" id="AZIM01005572">
    <property type="protein sequence ID" value="ETE59447.1"/>
    <property type="molecule type" value="Genomic_DNA"/>
</dbReference>
<keyword evidence="3" id="KW-1185">Reference proteome</keyword>
<comment type="caution">
    <text evidence="2">The sequence shown here is derived from an EMBL/GenBank/DDBJ whole genome shotgun (WGS) entry which is preliminary data.</text>
</comment>
<reference evidence="2 3" key="1">
    <citation type="journal article" date="2013" name="Proc. Natl. Acad. Sci. U.S.A.">
        <title>The king cobra genome reveals dynamic gene evolution and adaptation in the snake venom system.</title>
        <authorList>
            <person name="Vonk F.J."/>
            <person name="Casewell N.R."/>
            <person name="Henkel C.V."/>
            <person name="Heimberg A.M."/>
            <person name="Jansen H.J."/>
            <person name="McCleary R.J."/>
            <person name="Kerkkamp H.M."/>
            <person name="Vos R.A."/>
            <person name="Guerreiro I."/>
            <person name="Calvete J.J."/>
            <person name="Wuster W."/>
            <person name="Woods A.E."/>
            <person name="Logan J.M."/>
            <person name="Harrison R.A."/>
            <person name="Castoe T.A."/>
            <person name="de Koning A.P."/>
            <person name="Pollock D.D."/>
            <person name="Yandell M."/>
            <person name="Calderon D."/>
            <person name="Renjifo C."/>
            <person name="Currier R.B."/>
            <person name="Salgado D."/>
            <person name="Pla D."/>
            <person name="Sanz L."/>
            <person name="Hyder A.S."/>
            <person name="Ribeiro J.M."/>
            <person name="Arntzen J.W."/>
            <person name="van den Thillart G.E."/>
            <person name="Boetzer M."/>
            <person name="Pirovano W."/>
            <person name="Dirks R.P."/>
            <person name="Spaink H.P."/>
            <person name="Duboule D."/>
            <person name="McGlinn E."/>
            <person name="Kini R.M."/>
            <person name="Richardson M.K."/>
        </authorList>
    </citation>
    <scope>NUCLEOTIDE SEQUENCE</scope>
    <source>
        <tissue evidence="2">Blood</tissue>
    </source>
</reference>
<proteinExistence type="predicted"/>
<evidence type="ECO:0000313" key="2">
    <source>
        <dbReference type="EMBL" id="ETE59447.1"/>
    </source>
</evidence>
<sequence length="138" mass="15226">MDRGREGGREGEKKERKEGPQTLALDAASEDALNAWPWWAWPSRPPSSQQGWAIFVLPGQKLPPQAHEAFWKLETGPFPAFPNFREARFSPSLSLHACPVLTCIQNGLRGNSWEGKGGWGQPGLVALPNPWEPPAAHP</sequence>
<protein>
    <submittedName>
        <fullName evidence="2">Uncharacterized protein</fullName>
    </submittedName>
</protein>
<dbReference type="AlphaFoldDB" id="V8NCY6"/>
<organism evidence="2 3">
    <name type="scientific">Ophiophagus hannah</name>
    <name type="common">King cobra</name>
    <name type="synonym">Naja hannah</name>
    <dbReference type="NCBI Taxonomy" id="8665"/>
    <lineage>
        <taxon>Eukaryota</taxon>
        <taxon>Metazoa</taxon>
        <taxon>Chordata</taxon>
        <taxon>Craniata</taxon>
        <taxon>Vertebrata</taxon>
        <taxon>Euteleostomi</taxon>
        <taxon>Lepidosauria</taxon>
        <taxon>Squamata</taxon>
        <taxon>Bifurcata</taxon>
        <taxon>Unidentata</taxon>
        <taxon>Episquamata</taxon>
        <taxon>Toxicofera</taxon>
        <taxon>Serpentes</taxon>
        <taxon>Colubroidea</taxon>
        <taxon>Elapidae</taxon>
        <taxon>Elapinae</taxon>
        <taxon>Ophiophagus</taxon>
    </lineage>
</organism>
<name>V8NCY6_OPHHA</name>
<feature type="non-terminal residue" evidence="2">
    <location>
        <position position="1"/>
    </location>
</feature>